<protein>
    <submittedName>
        <fullName evidence="1">Uncharacterized protein</fullName>
    </submittedName>
</protein>
<dbReference type="EMBL" id="CADEAL010004147">
    <property type="protein sequence ID" value="CAB1452876.1"/>
    <property type="molecule type" value="Genomic_DNA"/>
</dbReference>
<keyword evidence="2" id="KW-1185">Reference proteome</keyword>
<comment type="caution">
    <text evidence="1">The sequence shown here is derived from an EMBL/GenBank/DDBJ whole genome shotgun (WGS) entry which is preliminary data.</text>
</comment>
<dbReference type="AlphaFoldDB" id="A0A9N7VR73"/>
<organism evidence="1 2">
    <name type="scientific">Pleuronectes platessa</name>
    <name type="common">European plaice</name>
    <dbReference type="NCBI Taxonomy" id="8262"/>
    <lineage>
        <taxon>Eukaryota</taxon>
        <taxon>Metazoa</taxon>
        <taxon>Chordata</taxon>
        <taxon>Craniata</taxon>
        <taxon>Vertebrata</taxon>
        <taxon>Euteleostomi</taxon>
        <taxon>Actinopterygii</taxon>
        <taxon>Neopterygii</taxon>
        <taxon>Teleostei</taxon>
        <taxon>Neoteleostei</taxon>
        <taxon>Acanthomorphata</taxon>
        <taxon>Carangaria</taxon>
        <taxon>Pleuronectiformes</taxon>
        <taxon>Pleuronectoidei</taxon>
        <taxon>Pleuronectidae</taxon>
        <taxon>Pleuronectes</taxon>
    </lineage>
</organism>
<evidence type="ECO:0000313" key="2">
    <source>
        <dbReference type="Proteomes" id="UP001153269"/>
    </source>
</evidence>
<reference evidence="1" key="1">
    <citation type="submission" date="2020-03" db="EMBL/GenBank/DDBJ databases">
        <authorList>
            <person name="Weist P."/>
        </authorList>
    </citation>
    <scope>NUCLEOTIDE SEQUENCE</scope>
</reference>
<proteinExistence type="predicted"/>
<gene>
    <name evidence="1" type="ORF">PLEPLA_LOCUS40626</name>
</gene>
<evidence type="ECO:0000313" key="1">
    <source>
        <dbReference type="EMBL" id="CAB1452876.1"/>
    </source>
</evidence>
<dbReference type="Proteomes" id="UP001153269">
    <property type="component" value="Unassembled WGS sequence"/>
</dbReference>
<sequence length="104" mass="11702">MPGRDPQLSTSDKYWLWFPIGSESSLVAARQNFWSPPLPKMKQLQSVTHVVCTDLPPGSHKKLSYIGCSPCRQSPACPSTAQSTETEQITTWTLQRDNKVQRLN</sequence>
<name>A0A9N7VR73_PLEPL</name>
<accession>A0A9N7VR73</accession>